<dbReference type="GO" id="GO:0003677">
    <property type="term" value="F:DNA binding"/>
    <property type="evidence" value="ECO:0007669"/>
    <property type="project" value="UniProtKB-KW"/>
</dbReference>
<dbReference type="Pfam" id="PF23359">
    <property type="entry name" value="Lsr2_DNA-bd"/>
    <property type="match status" value="1"/>
</dbReference>
<name>A0A512HYF3_9ACTN</name>
<evidence type="ECO:0000256" key="2">
    <source>
        <dbReference type="SAM" id="MobiDB-lite"/>
    </source>
</evidence>
<feature type="region of interest" description="Disordered" evidence="2">
    <location>
        <begin position="55"/>
        <end position="88"/>
    </location>
</feature>
<evidence type="ECO:0000313" key="5">
    <source>
        <dbReference type="EMBL" id="GEO90464.1"/>
    </source>
</evidence>
<feature type="domain" description="Lsr2 DNA-binding" evidence="4">
    <location>
        <begin position="84"/>
        <end position="118"/>
    </location>
</feature>
<reference evidence="5 6" key="1">
    <citation type="submission" date="2019-07" db="EMBL/GenBank/DDBJ databases">
        <title>Whole genome shotgun sequence of Aeromicrobium flavum NBRC 107625.</title>
        <authorList>
            <person name="Hosoyama A."/>
            <person name="Uohara A."/>
            <person name="Ohji S."/>
            <person name="Ichikawa N."/>
        </authorList>
    </citation>
    <scope>NUCLEOTIDE SEQUENCE [LARGE SCALE GENOMIC DNA]</scope>
    <source>
        <strain evidence="5 6">NBRC 107625</strain>
    </source>
</reference>
<accession>A0A512HYF3</accession>
<feature type="compositionally biased region" description="Low complexity" evidence="2">
    <location>
        <begin position="58"/>
        <end position="71"/>
    </location>
</feature>
<evidence type="ECO:0000256" key="1">
    <source>
        <dbReference type="ARBA" id="ARBA00023125"/>
    </source>
</evidence>
<comment type="caution">
    <text evidence="5">The sequence shown here is derived from an EMBL/GenBank/DDBJ whole genome shotgun (WGS) entry which is preliminary data.</text>
</comment>
<dbReference type="GO" id="GO:0016746">
    <property type="term" value="F:acyltransferase activity"/>
    <property type="evidence" value="ECO:0007669"/>
    <property type="project" value="InterPro"/>
</dbReference>
<keyword evidence="6" id="KW-1185">Reference proteome</keyword>
<organism evidence="5 6">
    <name type="scientific">Aeromicrobium flavum</name>
    <dbReference type="NCBI Taxonomy" id="416568"/>
    <lineage>
        <taxon>Bacteria</taxon>
        <taxon>Bacillati</taxon>
        <taxon>Actinomycetota</taxon>
        <taxon>Actinomycetes</taxon>
        <taxon>Propionibacteriales</taxon>
        <taxon>Nocardioidaceae</taxon>
        <taxon>Aeromicrobium</taxon>
    </lineage>
</organism>
<proteinExistence type="predicted"/>
<dbReference type="InterPro" id="IPR042261">
    <property type="entry name" value="Lsr2-like_dimerization"/>
</dbReference>
<feature type="domain" description="Lsr2 dimerization" evidence="3">
    <location>
        <begin position="1"/>
        <end position="61"/>
    </location>
</feature>
<dbReference type="InterPro" id="IPR024412">
    <property type="entry name" value="Lsr2_dim_dom"/>
</dbReference>
<dbReference type="EMBL" id="BJZQ01000019">
    <property type="protein sequence ID" value="GEO90464.1"/>
    <property type="molecule type" value="Genomic_DNA"/>
</dbReference>
<dbReference type="RefSeq" id="WP_146828440.1">
    <property type="nucleotide sequence ID" value="NZ_BAAAYQ010000005.1"/>
</dbReference>
<keyword evidence="1" id="KW-0238">DNA-binding</keyword>
<dbReference type="Gene3D" id="4.10.320.10">
    <property type="entry name" value="E3-binding domain"/>
    <property type="match status" value="1"/>
</dbReference>
<dbReference type="Proteomes" id="UP000321769">
    <property type="component" value="Unassembled WGS sequence"/>
</dbReference>
<dbReference type="Pfam" id="PF11774">
    <property type="entry name" value="Lsr2"/>
    <property type="match status" value="1"/>
</dbReference>
<sequence>MAQRVVTILTSDISGKEIEDGQGETVNFALDGTSYEIDLTKKEAEELRGALKNYIALGRRSSPSSRPSAGRRGNGSGSGSGRTPEELAHVRAWAKENGHEVSERGRIKREVLDAFDAAN</sequence>
<dbReference type="AlphaFoldDB" id="A0A512HYF3"/>
<dbReference type="InterPro" id="IPR036625">
    <property type="entry name" value="E3-bd_dom_sf"/>
</dbReference>
<dbReference type="InterPro" id="IPR055370">
    <property type="entry name" value="Lsr2_DNA-bd"/>
</dbReference>
<dbReference type="Gene3D" id="3.30.60.230">
    <property type="entry name" value="Lsr2, dimerization domain"/>
    <property type="match status" value="1"/>
</dbReference>
<evidence type="ECO:0000313" key="6">
    <source>
        <dbReference type="Proteomes" id="UP000321769"/>
    </source>
</evidence>
<protein>
    <submittedName>
        <fullName evidence="5">Nucleoid-associated protein Lsr2</fullName>
    </submittedName>
</protein>
<dbReference type="OrthoDB" id="4113332at2"/>
<evidence type="ECO:0000259" key="4">
    <source>
        <dbReference type="Pfam" id="PF23359"/>
    </source>
</evidence>
<evidence type="ECO:0000259" key="3">
    <source>
        <dbReference type="Pfam" id="PF11774"/>
    </source>
</evidence>
<gene>
    <name evidence="5" type="primary">lsr2</name>
    <name evidence="5" type="ORF">AFL01nite_27910</name>
</gene>